<accession>A0A0J0XD35</accession>
<reference evidence="6 7" key="1">
    <citation type="submission" date="2015-03" db="EMBL/GenBank/DDBJ databases">
        <title>Genomics and transcriptomics of the oil-accumulating basidiomycete yeast T. oleaginosus allow insights into substrate utilization and the diverse evolutionary trajectories of mating systems in fungi.</title>
        <authorList>
            <consortium name="DOE Joint Genome Institute"/>
            <person name="Kourist R."/>
            <person name="Kracht O."/>
            <person name="Bracharz F."/>
            <person name="Lipzen A."/>
            <person name="Nolan M."/>
            <person name="Ohm R."/>
            <person name="Grigoriev I."/>
            <person name="Sun S."/>
            <person name="Heitman J."/>
            <person name="Bruck T."/>
            <person name="Nowrousian M."/>
        </authorList>
    </citation>
    <scope>NUCLEOTIDE SEQUENCE [LARGE SCALE GENOMIC DNA]</scope>
    <source>
        <strain evidence="6 7">IBC0246</strain>
    </source>
</reference>
<evidence type="ECO:0000256" key="4">
    <source>
        <dbReference type="ARBA" id="ARBA00023136"/>
    </source>
</evidence>
<dbReference type="GO" id="GO:0033617">
    <property type="term" value="P:mitochondrial respiratory chain complex IV assembly"/>
    <property type="evidence" value="ECO:0007669"/>
    <property type="project" value="TreeGrafter"/>
</dbReference>
<dbReference type="STRING" id="879819.A0A0J0XD35"/>
<proteinExistence type="inferred from homology"/>
<protein>
    <recommendedName>
        <fullName evidence="5">SURF1-like protein</fullName>
    </recommendedName>
</protein>
<dbReference type="EMBL" id="KQ087276">
    <property type="protein sequence ID" value="KLT38958.1"/>
    <property type="molecule type" value="Genomic_DNA"/>
</dbReference>
<dbReference type="Pfam" id="PF02104">
    <property type="entry name" value="SURF1"/>
    <property type="match status" value="1"/>
</dbReference>
<dbReference type="CDD" id="cd06662">
    <property type="entry name" value="SURF1"/>
    <property type="match status" value="1"/>
</dbReference>
<dbReference type="InterPro" id="IPR002994">
    <property type="entry name" value="Surf1/Shy1"/>
</dbReference>
<name>A0A0J0XD35_9TREE</name>
<dbReference type="GO" id="GO:0005743">
    <property type="term" value="C:mitochondrial inner membrane"/>
    <property type="evidence" value="ECO:0007669"/>
    <property type="project" value="UniProtKB-SubCell"/>
</dbReference>
<dbReference type="GeneID" id="28987621"/>
<keyword evidence="5" id="KW-0999">Mitochondrion inner membrane</keyword>
<dbReference type="Proteomes" id="UP000053611">
    <property type="component" value="Unassembled WGS sequence"/>
</dbReference>
<evidence type="ECO:0000256" key="2">
    <source>
        <dbReference type="ARBA" id="ARBA00022692"/>
    </source>
</evidence>
<evidence type="ECO:0000256" key="3">
    <source>
        <dbReference type="ARBA" id="ARBA00022989"/>
    </source>
</evidence>
<dbReference type="PANTHER" id="PTHR23427">
    <property type="entry name" value="SURFEIT LOCUS PROTEIN"/>
    <property type="match status" value="1"/>
</dbReference>
<sequence>MSRPIFSAFRAAFRAGGAPLRPRTSPRSAFNFTAGLGAGAGFTFGSRHASTVVSTSMRSTLFRPITILLAFAPILCGYLGVWQVQRLKWKLALIDEIDHNLTKAPIALPPHVNMSALPDFAFRRVLLKGRFRGPPILQGPQTRDGIAGYHLIVPFDRSAEGGSTVLVNQGFILTAEGDAIREGRKPCPGLGANGGPGDEVVIEAMLTKIDHDAKSYFVPENKPEQNRWFWKDIPDMAEWVGGEARGVQPVLVDVIDHGDSGVPASLRMANGVPVGRPPQIELRNQHMTYAITWFSLCAATTVMLGLVIRSGRAKKIPNRRRPFGRP</sequence>
<comment type="subcellular location">
    <subcellularLocation>
        <location evidence="1">Membrane</location>
    </subcellularLocation>
    <subcellularLocation>
        <location evidence="5">Mitochondrion inner membrane</location>
        <topology evidence="5">Multi-pass membrane protein</topology>
    </subcellularLocation>
</comment>
<keyword evidence="3 5" id="KW-1133">Transmembrane helix</keyword>
<comment type="function">
    <text evidence="5">Probably involved in the biogenesis of the COX complex.</text>
</comment>
<evidence type="ECO:0000256" key="1">
    <source>
        <dbReference type="ARBA" id="ARBA00004370"/>
    </source>
</evidence>
<dbReference type="PROSITE" id="PS50895">
    <property type="entry name" value="SURF1"/>
    <property type="match status" value="1"/>
</dbReference>
<gene>
    <name evidence="6" type="ORF">CC85DRAFT_331179</name>
</gene>
<evidence type="ECO:0000313" key="6">
    <source>
        <dbReference type="EMBL" id="KLT38958.1"/>
    </source>
</evidence>
<dbReference type="InterPro" id="IPR045214">
    <property type="entry name" value="Surf1/Surf4"/>
</dbReference>
<dbReference type="RefSeq" id="XP_018275449.1">
    <property type="nucleotide sequence ID" value="XM_018427018.1"/>
</dbReference>
<feature type="transmembrane region" description="Helical" evidence="5">
    <location>
        <begin position="61"/>
        <end position="81"/>
    </location>
</feature>
<keyword evidence="2 5" id="KW-0812">Transmembrane</keyword>
<dbReference type="AlphaFoldDB" id="A0A0J0XD35"/>
<evidence type="ECO:0000313" key="7">
    <source>
        <dbReference type="Proteomes" id="UP000053611"/>
    </source>
</evidence>
<keyword evidence="4 5" id="KW-0472">Membrane</keyword>
<keyword evidence="7" id="KW-1185">Reference proteome</keyword>
<keyword evidence="5" id="KW-0496">Mitochondrion</keyword>
<feature type="transmembrane region" description="Helical" evidence="5">
    <location>
        <begin position="289"/>
        <end position="308"/>
    </location>
</feature>
<organism evidence="6 7">
    <name type="scientific">Cutaneotrichosporon oleaginosum</name>
    <dbReference type="NCBI Taxonomy" id="879819"/>
    <lineage>
        <taxon>Eukaryota</taxon>
        <taxon>Fungi</taxon>
        <taxon>Dikarya</taxon>
        <taxon>Basidiomycota</taxon>
        <taxon>Agaricomycotina</taxon>
        <taxon>Tremellomycetes</taxon>
        <taxon>Trichosporonales</taxon>
        <taxon>Trichosporonaceae</taxon>
        <taxon>Cutaneotrichosporon</taxon>
    </lineage>
</organism>
<dbReference type="OrthoDB" id="10040024at2759"/>
<dbReference type="PANTHER" id="PTHR23427:SF2">
    <property type="entry name" value="SURFEIT LOCUS PROTEIN 1"/>
    <property type="match status" value="1"/>
</dbReference>
<comment type="similarity">
    <text evidence="5">Belongs to the SURF1 family.</text>
</comment>
<evidence type="ECO:0000256" key="5">
    <source>
        <dbReference type="RuleBase" id="RU363076"/>
    </source>
</evidence>